<keyword evidence="6" id="KW-1185">Reference proteome</keyword>
<name>A0AAP1WFX4_9FLAO</name>
<dbReference type="InterPro" id="IPR000055">
    <property type="entry name" value="Restrct_endonuc_typeI_TRD"/>
</dbReference>
<keyword evidence="5" id="KW-0378">Hydrolase</keyword>
<keyword evidence="5" id="KW-0255">Endonuclease</keyword>
<dbReference type="Proteomes" id="UP000806077">
    <property type="component" value="Unassembled WGS sequence"/>
</dbReference>
<evidence type="ECO:0000313" key="6">
    <source>
        <dbReference type="Proteomes" id="UP000806077"/>
    </source>
</evidence>
<dbReference type="InterPro" id="IPR052021">
    <property type="entry name" value="Type-I_RS_S_subunit"/>
</dbReference>
<sequence>MNRISLEKISKIINSGLTPLRSNKEYWIDGNIPWVKTEQLGDKYIYDSNEKITNYALQNTSIKLNSPNTLSIAMYGEGKTRGSVSILKNETTTNQACCNIFIDEEKADFEFVYYNIKTQYNNLRNLSSGVRKNLNSRDIKNFEILLPNLQIQKSIAKVLSDLDSKIEINNKINAALEAMAKTLYDYWFVQFDFPDKNGKPYKSSEGKMIFNEELKREIPVGWEVKKLINLCTRIGDGLHGTPKYVEKSDYCFINGNNLKNGFISTDNDTKKVSAQEYEKHFIELNNNSILLSINGTLGNLAIYNNEKVMLGKSSAYINCKENHRTYCYEYLNQSHMKKVFWNIATGSTIKNLGLESIKKLKILEPNNNLIEQFDELTKSIENKRINIFKQNQKLSELRDWLLPMLMNGQVRVGEK</sequence>
<dbReference type="GO" id="GO:0003677">
    <property type="term" value="F:DNA binding"/>
    <property type="evidence" value="ECO:0007669"/>
    <property type="project" value="UniProtKB-KW"/>
</dbReference>
<comment type="caution">
    <text evidence="5">The sequence shown here is derived from an EMBL/GenBank/DDBJ whole genome shotgun (WGS) entry which is preliminary data.</text>
</comment>
<dbReference type="GO" id="GO:0009307">
    <property type="term" value="P:DNA restriction-modification system"/>
    <property type="evidence" value="ECO:0007669"/>
    <property type="project" value="UniProtKB-KW"/>
</dbReference>
<dbReference type="PANTHER" id="PTHR30408">
    <property type="entry name" value="TYPE-1 RESTRICTION ENZYME ECOKI SPECIFICITY PROTEIN"/>
    <property type="match status" value="1"/>
</dbReference>
<organism evidence="5 6">
    <name type="scientific">Tenacibaculum finnmarkense genomovar finnmarkense</name>
    <dbReference type="NCBI Taxonomy" id="1458503"/>
    <lineage>
        <taxon>Bacteria</taxon>
        <taxon>Pseudomonadati</taxon>
        <taxon>Bacteroidota</taxon>
        <taxon>Flavobacteriia</taxon>
        <taxon>Flavobacteriales</taxon>
        <taxon>Flavobacteriaceae</taxon>
        <taxon>Tenacibaculum</taxon>
        <taxon>Tenacibaculum finnmarkense</taxon>
    </lineage>
</organism>
<dbReference type="EMBL" id="WXXV01000004">
    <property type="protein sequence ID" value="MBE7694705.1"/>
    <property type="molecule type" value="Genomic_DNA"/>
</dbReference>
<keyword evidence="3" id="KW-0238">DNA-binding</keyword>
<keyword evidence="2" id="KW-0680">Restriction system</keyword>
<dbReference type="Gene3D" id="1.10.287.1120">
    <property type="entry name" value="Bipartite methylase S protein"/>
    <property type="match status" value="1"/>
</dbReference>
<evidence type="ECO:0000256" key="3">
    <source>
        <dbReference type="ARBA" id="ARBA00023125"/>
    </source>
</evidence>
<dbReference type="GO" id="GO:0004519">
    <property type="term" value="F:endonuclease activity"/>
    <property type="evidence" value="ECO:0007669"/>
    <property type="project" value="UniProtKB-KW"/>
</dbReference>
<evidence type="ECO:0000259" key="4">
    <source>
        <dbReference type="Pfam" id="PF01420"/>
    </source>
</evidence>
<dbReference type="AlphaFoldDB" id="A0AAP1WFX4"/>
<dbReference type="Pfam" id="PF01420">
    <property type="entry name" value="Methylase_S"/>
    <property type="match status" value="2"/>
</dbReference>
<dbReference type="RefSeq" id="WP_193702139.1">
    <property type="nucleotide sequence ID" value="NZ_JAJHTL010000005.1"/>
</dbReference>
<dbReference type="PANTHER" id="PTHR30408:SF13">
    <property type="entry name" value="TYPE I RESTRICTION ENZYME HINDI SPECIFICITY SUBUNIT"/>
    <property type="match status" value="1"/>
</dbReference>
<feature type="domain" description="Type I restriction modification DNA specificity" evidence="4">
    <location>
        <begin position="219"/>
        <end position="367"/>
    </location>
</feature>
<dbReference type="InterPro" id="IPR044946">
    <property type="entry name" value="Restrct_endonuc_typeI_TRD_sf"/>
</dbReference>
<gene>
    <name evidence="5" type="ORF">F7645_04615</name>
</gene>
<evidence type="ECO:0000313" key="5">
    <source>
        <dbReference type="EMBL" id="MBE7694705.1"/>
    </source>
</evidence>
<feature type="domain" description="Type I restriction modification DNA specificity" evidence="4">
    <location>
        <begin position="6"/>
        <end position="177"/>
    </location>
</feature>
<evidence type="ECO:0000256" key="1">
    <source>
        <dbReference type="ARBA" id="ARBA00010923"/>
    </source>
</evidence>
<dbReference type="SUPFAM" id="SSF116734">
    <property type="entry name" value="DNA methylase specificity domain"/>
    <property type="match status" value="2"/>
</dbReference>
<evidence type="ECO:0000256" key="2">
    <source>
        <dbReference type="ARBA" id="ARBA00022747"/>
    </source>
</evidence>
<reference evidence="5 6" key="1">
    <citation type="journal article" date="2020" name="Int. J. Syst. Evol. Microbiol.">
        <title>Tenacibaculum piscium sp. nov., isolated from skin ulcers of sea-farmed fish, and description of Tenacibaculum finnmarkense sp. nov. with subdivision into genomovars finnmarkense and ulcerans.</title>
        <authorList>
            <person name="Olsen A.B."/>
            <person name="Spilsberg B."/>
            <person name="Nilsen H.K."/>
            <person name="Lagesen K."/>
            <person name="Gulla S."/>
            <person name="Avendano-Herrera R."/>
            <person name="Irgang R."/>
            <person name="Duchaud E."/>
            <person name="Colquhoun D.J."/>
        </authorList>
    </citation>
    <scope>NUCLEOTIDE SEQUENCE [LARGE SCALE GENOMIC DNA]</scope>
    <source>
        <strain evidence="5 6">TNO037</strain>
    </source>
</reference>
<protein>
    <submittedName>
        <fullName evidence="5">Restriction endonuclease subunit S</fullName>
    </submittedName>
</protein>
<dbReference type="Gene3D" id="3.90.220.20">
    <property type="entry name" value="DNA methylase specificity domains"/>
    <property type="match status" value="2"/>
</dbReference>
<proteinExistence type="inferred from homology"/>
<comment type="similarity">
    <text evidence="1">Belongs to the type-I restriction system S methylase family.</text>
</comment>
<dbReference type="CDD" id="cd17500">
    <property type="entry name" value="RMtype1_S_MmaGORF2198P_TRD1-CR1_like"/>
    <property type="match status" value="1"/>
</dbReference>
<keyword evidence="5" id="KW-0540">Nuclease</keyword>
<accession>A0AAP1WFX4</accession>